<proteinExistence type="predicted"/>
<gene>
    <name evidence="2" type="ORF">D917_05574</name>
</gene>
<dbReference type="Pfam" id="PF06119">
    <property type="entry name" value="NIDO"/>
    <property type="match status" value="1"/>
</dbReference>
<evidence type="ECO:0000259" key="1">
    <source>
        <dbReference type="PROSITE" id="PS51220"/>
    </source>
</evidence>
<reference evidence="2 3" key="1">
    <citation type="submission" date="2015-04" db="EMBL/GenBank/DDBJ databases">
        <title>Draft genome of the roundworm Trichinella nativa.</title>
        <authorList>
            <person name="Mitreva M."/>
        </authorList>
    </citation>
    <scope>NUCLEOTIDE SEQUENCE [LARGE SCALE GENOMIC DNA]</scope>
    <source>
        <strain evidence="2 3">ISS45</strain>
    </source>
</reference>
<protein>
    <submittedName>
        <fullName evidence="2">Nidogen-like protein</fullName>
    </submittedName>
</protein>
<dbReference type="PROSITE" id="PS51220">
    <property type="entry name" value="NIDO"/>
    <property type="match status" value="1"/>
</dbReference>
<feature type="domain" description="NIDO" evidence="1">
    <location>
        <begin position="1"/>
        <end position="92"/>
    </location>
</feature>
<evidence type="ECO:0000313" key="2">
    <source>
        <dbReference type="EMBL" id="OUC49241.1"/>
    </source>
</evidence>
<dbReference type="AlphaFoldDB" id="A0A1Y3EVS3"/>
<sequence>MLNLIVNSFQLVISSNETTSYAQFLYADDEIQWIKSTDKHPHGGNQIARAVFVAAEDKIYALPESYSRRMFDINKETNVALPGVFLYRISESTIVNPQEDDEEADDYYPYDP</sequence>
<dbReference type="Proteomes" id="UP000243006">
    <property type="component" value="Unassembled WGS sequence"/>
</dbReference>
<dbReference type="InterPro" id="IPR003886">
    <property type="entry name" value="NIDO_dom"/>
</dbReference>
<evidence type="ECO:0000313" key="3">
    <source>
        <dbReference type="Proteomes" id="UP000243006"/>
    </source>
</evidence>
<organism evidence="2 3">
    <name type="scientific">Trichinella nativa</name>
    <dbReference type="NCBI Taxonomy" id="6335"/>
    <lineage>
        <taxon>Eukaryota</taxon>
        <taxon>Metazoa</taxon>
        <taxon>Ecdysozoa</taxon>
        <taxon>Nematoda</taxon>
        <taxon>Enoplea</taxon>
        <taxon>Dorylaimia</taxon>
        <taxon>Trichinellida</taxon>
        <taxon>Trichinellidae</taxon>
        <taxon>Trichinella</taxon>
    </lineage>
</organism>
<comment type="caution">
    <text evidence="2">The sequence shown here is derived from an EMBL/GenBank/DDBJ whole genome shotgun (WGS) entry which is preliminary data.</text>
</comment>
<feature type="non-terminal residue" evidence="2">
    <location>
        <position position="112"/>
    </location>
</feature>
<dbReference type="EMBL" id="LVZM01001356">
    <property type="protein sequence ID" value="OUC49241.1"/>
    <property type="molecule type" value="Genomic_DNA"/>
</dbReference>
<accession>A0A1Y3EVS3</accession>
<dbReference type="GO" id="GO:0007160">
    <property type="term" value="P:cell-matrix adhesion"/>
    <property type="evidence" value="ECO:0007669"/>
    <property type="project" value="InterPro"/>
</dbReference>
<name>A0A1Y3EVS3_9BILA</name>